<name>A0A2P6NNQ6_9EUKA</name>
<dbReference type="InParanoid" id="A0A2P6NNQ6"/>
<gene>
    <name evidence="2" type="ORF">PROFUN_06804</name>
</gene>
<proteinExistence type="predicted"/>
<evidence type="ECO:0000313" key="3">
    <source>
        <dbReference type="Proteomes" id="UP000241769"/>
    </source>
</evidence>
<feature type="region of interest" description="Disordered" evidence="1">
    <location>
        <begin position="21"/>
        <end position="42"/>
    </location>
</feature>
<accession>A0A2P6NNQ6</accession>
<protein>
    <submittedName>
        <fullName evidence="2">Uncharacterized protein</fullName>
    </submittedName>
</protein>
<sequence length="105" mass="12117">MRTISENFGAEPMTYHIPPDVATTNLNTKREPIPNKAHNSMQRRGNGYTSVACGLKTLIAPIHWQCLKIDYSNYRQFIEDVMQLDQYTWPSRAKRWFSAPSDGLK</sequence>
<organism evidence="2 3">
    <name type="scientific">Planoprotostelium fungivorum</name>
    <dbReference type="NCBI Taxonomy" id="1890364"/>
    <lineage>
        <taxon>Eukaryota</taxon>
        <taxon>Amoebozoa</taxon>
        <taxon>Evosea</taxon>
        <taxon>Variosea</taxon>
        <taxon>Cavosteliida</taxon>
        <taxon>Cavosteliaceae</taxon>
        <taxon>Planoprotostelium</taxon>
    </lineage>
</organism>
<dbReference type="Proteomes" id="UP000241769">
    <property type="component" value="Unassembled WGS sequence"/>
</dbReference>
<keyword evidence="3" id="KW-1185">Reference proteome</keyword>
<evidence type="ECO:0000313" key="2">
    <source>
        <dbReference type="EMBL" id="PRP85572.1"/>
    </source>
</evidence>
<comment type="caution">
    <text evidence="2">The sequence shown here is derived from an EMBL/GenBank/DDBJ whole genome shotgun (WGS) entry which is preliminary data.</text>
</comment>
<dbReference type="EMBL" id="MDYQ01000043">
    <property type="protein sequence ID" value="PRP85572.1"/>
    <property type="molecule type" value="Genomic_DNA"/>
</dbReference>
<evidence type="ECO:0000256" key="1">
    <source>
        <dbReference type="SAM" id="MobiDB-lite"/>
    </source>
</evidence>
<dbReference type="AlphaFoldDB" id="A0A2P6NNQ6"/>
<reference evidence="2 3" key="1">
    <citation type="journal article" date="2018" name="Genome Biol. Evol.">
        <title>Multiple Roots of Fruiting Body Formation in Amoebozoa.</title>
        <authorList>
            <person name="Hillmann F."/>
            <person name="Forbes G."/>
            <person name="Novohradska S."/>
            <person name="Ferling I."/>
            <person name="Riege K."/>
            <person name="Groth M."/>
            <person name="Westermann M."/>
            <person name="Marz M."/>
            <person name="Spaller T."/>
            <person name="Winckler T."/>
            <person name="Schaap P."/>
            <person name="Glockner G."/>
        </authorList>
    </citation>
    <scope>NUCLEOTIDE SEQUENCE [LARGE SCALE GENOMIC DNA]</scope>
    <source>
        <strain evidence="2 3">Jena</strain>
    </source>
</reference>